<dbReference type="EMBL" id="JATAAI010000003">
    <property type="protein sequence ID" value="KAK1747178.1"/>
    <property type="molecule type" value="Genomic_DNA"/>
</dbReference>
<name>A0AAD9DIV6_9STRA</name>
<evidence type="ECO:0000313" key="3">
    <source>
        <dbReference type="Proteomes" id="UP001224775"/>
    </source>
</evidence>
<evidence type="ECO:0000256" key="1">
    <source>
        <dbReference type="SAM" id="MobiDB-lite"/>
    </source>
</evidence>
<evidence type="ECO:0000313" key="2">
    <source>
        <dbReference type="EMBL" id="KAK1747178.1"/>
    </source>
</evidence>
<protein>
    <submittedName>
        <fullName evidence="2">Uncharacterized protein</fullName>
    </submittedName>
</protein>
<keyword evidence="3" id="KW-1185">Reference proteome</keyword>
<proteinExistence type="predicted"/>
<dbReference type="Proteomes" id="UP001224775">
    <property type="component" value="Unassembled WGS sequence"/>
</dbReference>
<sequence length="168" mass="18087">MKGGGGGGPSSKKSSSNNPPKQPSSSTTNTTESTTTEEEQSSSWWEDQSYYTTLTTLLDTGLYKAYQAELVPTVSAASQLLQLYIEMKESAALVLRECRWSVGVPLSGGLVVTTATTNNGSGGGGSRLRKMIMGKDDNDGYKIAIGGGSQNVFLVEELWWMKWGRIFI</sequence>
<organism evidence="2 3">
    <name type="scientific">Skeletonema marinoi</name>
    <dbReference type="NCBI Taxonomy" id="267567"/>
    <lineage>
        <taxon>Eukaryota</taxon>
        <taxon>Sar</taxon>
        <taxon>Stramenopiles</taxon>
        <taxon>Ochrophyta</taxon>
        <taxon>Bacillariophyta</taxon>
        <taxon>Coscinodiscophyceae</taxon>
        <taxon>Thalassiosirophycidae</taxon>
        <taxon>Thalassiosirales</taxon>
        <taxon>Skeletonemataceae</taxon>
        <taxon>Skeletonema</taxon>
        <taxon>Skeletonema marinoi-dohrnii complex</taxon>
    </lineage>
</organism>
<comment type="caution">
    <text evidence="2">The sequence shown here is derived from an EMBL/GenBank/DDBJ whole genome shotgun (WGS) entry which is preliminary data.</text>
</comment>
<feature type="compositionally biased region" description="Low complexity" evidence="1">
    <location>
        <begin position="10"/>
        <end position="34"/>
    </location>
</feature>
<dbReference type="AlphaFoldDB" id="A0AAD9DIV6"/>
<feature type="region of interest" description="Disordered" evidence="1">
    <location>
        <begin position="1"/>
        <end position="44"/>
    </location>
</feature>
<reference evidence="2" key="1">
    <citation type="submission" date="2023-06" db="EMBL/GenBank/DDBJ databases">
        <title>Survivors Of The Sea: Transcriptome response of Skeletonema marinoi to long-term dormancy.</title>
        <authorList>
            <person name="Pinder M.I.M."/>
            <person name="Kourtchenko O."/>
            <person name="Robertson E.K."/>
            <person name="Larsson T."/>
            <person name="Maumus F."/>
            <person name="Osuna-Cruz C.M."/>
            <person name="Vancaester E."/>
            <person name="Stenow R."/>
            <person name="Vandepoele K."/>
            <person name="Ploug H."/>
            <person name="Bruchert V."/>
            <person name="Godhe A."/>
            <person name="Topel M."/>
        </authorList>
    </citation>
    <scope>NUCLEOTIDE SEQUENCE</scope>
    <source>
        <strain evidence="2">R05AC</strain>
    </source>
</reference>
<accession>A0AAD9DIV6</accession>
<gene>
    <name evidence="2" type="ORF">QTG54_002522</name>
</gene>